<feature type="domain" description="Ion transport" evidence="7">
    <location>
        <begin position="828"/>
        <end position="1067"/>
    </location>
</feature>
<feature type="transmembrane region" description="Helical" evidence="6">
    <location>
        <begin position="866"/>
        <end position="885"/>
    </location>
</feature>
<reference evidence="8 9" key="1">
    <citation type="submission" date="2014-06" db="EMBL/GenBank/DDBJ databases">
        <authorList>
            <person name="Swart Estienne"/>
        </authorList>
    </citation>
    <scope>NUCLEOTIDE SEQUENCE [LARGE SCALE GENOMIC DNA]</scope>
    <source>
        <strain evidence="8 9">130c</strain>
    </source>
</reference>
<dbReference type="Gene3D" id="1.10.287.70">
    <property type="match status" value="1"/>
</dbReference>
<dbReference type="PANTHER" id="PTHR10582">
    <property type="entry name" value="TRANSIENT RECEPTOR POTENTIAL ION CHANNEL PROTEIN"/>
    <property type="match status" value="1"/>
</dbReference>
<feature type="transmembrane region" description="Helical" evidence="6">
    <location>
        <begin position="972"/>
        <end position="993"/>
    </location>
</feature>
<feature type="transmembrane region" description="Helical" evidence="6">
    <location>
        <begin position="824"/>
        <end position="845"/>
    </location>
</feature>
<dbReference type="GO" id="GO:0005216">
    <property type="term" value="F:monoatomic ion channel activity"/>
    <property type="evidence" value="ECO:0007669"/>
    <property type="project" value="InterPro"/>
</dbReference>
<dbReference type="Proteomes" id="UP000039865">
    <property type="component" value="Unassembled WGS sequence"/>
</dbReference>
<dbReference type="GO" id="GO:0098703">
    <property type="term" value="P:calcium ion import across plasma membrane"/>
    <property type="evidence" value="ECO:0007669"/>
    <property type="project" value="TreeGrafter"/>
</dbReference>
<proteinExistence type="predicted"/>
<evidence type="ECO:0000256" key="4">
    <source>
        <dbReference type="ARBA" id="ARBA00022989"/>
    </source>
</evidence>
<dbReference type="InParanoid" id="A0A078B4A0"/>
<keyword evidence="3" id="KW-0677">Repeat</keyword>
<keyword evidence="2 6" id="KW-0812">Transmembrane</keyword>
<organism evidence="8 9">
    <name type="scientific">Stylonychia lemnae</name>
    <name type="common">Ciliate</name>
    <dbReference type="NCBI Taxonomy" id="5949"/>
    <lineage>
        <taxon>Eukaryota</taxon>
        <taxon>Sar</taxon>
        <taxon>Alveolata</taxon>
        <taxon>Ciliophora</taxon>
        <taxon>Intramacronucleata</taxon>
        <taxon>Spirotrichea</taxon>
        <taxon>Stichotrichia</taxon>
        <taxon>Sporadotrichida</taxon>
        <taxon>Oxytrichidae</taxon>
        <taxon>Stylonychinae</taxon>
        <taxon>Stylonychia</taxon>
    </lineage>
</organism>
<dbReference type="InterPro" id="IPR024862">
    <property type="entry name" value="TRPV"/>
</dbReference>
<name>A0A078B4A0_STYLE</name>
<evidence type="ECO:0000313" key="8">
    <source>
        <dbReference type="EMBL" id="CDW88037.1"/>
    </source>
</evidence>
<gene>
    <name evidence="8" type="primary">Contig19396.g20562</name>
    <name evidence="8" type="ORF">STYLEM_17152</name>
</gene>
<feature type="transmembrane region" description="Helical" evidence="6">
    <location>
        <begin position="931"/>
        <end position="952"/>
    </location>
</feature>
<evidence type="ECO:0000313" key="9">
    <source>
        <dbReference type="Proteomes" id="UP000039865"/>
    </source>
</evidence>
<comment type="subcellular location">
    <subcellularLocation>
        <location evidence="1">Membrane</location>
        <topology evidence="1">Multi-pass membrane protein</topology>
    </subcellularLocation>
</comment>
<keyword evidence="5 6" id="KW-0472">Membrane</keyword>
<accession>A0A078B4A0</accession>
<keyword evidence="9" id="KW-1185">Reference proteome</keyword>
<sequence>MEMYESNSNSQQNKSEEPIPRDYQWIFDNQPELDYNQLESRYVSLTCSIEKQNYQIRNIQFIFSRNQMLVLQKHQENNTSILDLIDMITNEILKSFELEDSDQNVFYELELDNMYDRDEKYLLRINISGQTIINVAILNEFSVAIKCNDNFNLYMLDQQMAMKQVVQLSQASANIQKVDASYNKFYIQHSYVQQQGLFYAIIILQNLLSQRELTQQNQYYSGNHDMIPSIYQGQPLQINDCINQTKNVYFYETKNKNIILAQDIKTGNIREITLEYLNNCLNNVLINEDFQDDKNFIEKIKSPSFVSYQIIIEIQPHDILIQIENETYITLNNNRIIEWNTFRQFSQDDFEKNGPICLMSDSQYEKIYVLQIISKNKVIYYNKMTQEYKALEFQDELPEGNPHKAYFDDLQGILVIFYLNKIFALNLETKKSIREISEYEFSSKNSIQSTFIGQGYIQLGLRNQTLIFFLKHLQVHKILLINIPEGLEVQRCYQTFINKNAYYLLRKSHGDGKCELYTMMQNCIEYMNNQLYLNNPLHLSLYFENSQKIQIDSSLVKLYIQGEQTMAGFFDIEISDNLIDKYRFISKMSNDEVIKQLQKNLSMYLKFISGYGNCFNIFQNNLVVLEQITKQLSLMEKTTLPILICPTMLGQGTPLEFSIKNRQQKIINLILEIILKYQEHLMYNQIIDKNLCELIKQDIDLSEYFDSTMPYYQIIDKAFPNQHKNDKELITGINLNHPKDIHTKYEELYSDKLENQKTIDGEDALVSIEYYLVNLPKTIQSNPRELMKVLSETDKPEYFENKIIQTIIKFKWNENTKAFYQQKFYIYLIFMASFVLDIFYTTYAFQKITETSENQEKQIAESQPNIWLRIITKIVCSLVLLYFFVLEVRQLLIQKLAYFNDGWNYFDFSLMISFAALCILEFIMEDQNDLILIKVLVIILSFMKLFYFLRIYDGFSFLVQMMAGVFKDLKYFIGFFLIIILQFGMIFLVLFKAQPIDEYNGVNKLAYFLIAFRISSGDFYLDDYQNQTDVIVIFSWIIWIFAVLTLNIVFMNFIIAVISESYERVMQKLVAESYKVKANMIVEREQLFSQKELENKVLFPNYIVIRRVARLYQGPQVYHKNICHQIQNGNLKQSQLLAIKLSKSAAKNSRSHLRFHALKQQTAQPQ</sequence>
<dbReference type="AlphaFoldDB" id="A0A078B4A0"/>
<evidence type="ECO:0000256" key="2">
    <source>
        <dbReference type="ARBA" id="ARBA00022692"/>
    </source>
</evidence>
<dbReference type="OrthoDB" id="6108356at2759"/>
<dbReference type="InterPro" id="IPR005821">
    <property type="entry name" value="Ion_trans_dom"/>
</dbReference>
<keyword evidence="4 6" id="KW-1133">Transmembrane helix</keyword>
<evidence type="ECO:0000256" key="1">
    <source>
        <dbReference type="ARBA" id="ARBA00004141"/>
    </source>
</evidence>
<dbReference type="GO" id="GO:0005886">
    <property type="term" value="C:plasma membrane"/>
    <property type="evidence" value="ECO:0007669"/>
    <property type="project" value="TreeGrafter"/>
</dbReference>
<protein>
    <submittedName>
        <fullName evidence="8">Wd-40 repeat protein</fullName>
    </submittedName>
</protein>
<evidence type="ECO:0000256" key="5">
    <source>
        <dbReference type="ARBA" id="ARBA00023136"/>
    </source>
</evidence>
<feature type="transmembrane region" description="Helical" evidence="6">
    <location>
        <begin position="1033"/>
        <end position="1058"/>
    </location>
</feature>
<dbReference type="PANTHER" id="PTHR10582:SF2">
    <property type="entry name" value="INACTIVE"/>
    <property type="match status" value="1"/>
</dbReference>
<feature type="transmembrane region" description="Helical" evidence="6">
    <location>
        <begin position="1005"/>
        <end position="1021"/>
    </location>
</feature>
<feature type="transmembrane region" description="Helical" evidence="6">
    <location>
        <begin position="905"/>
        <end position="924"/>
    </location>
</feature>
<evidence type="ECO:0000256" key="3">
    <source>
        <dbReference type="ARBA" id="ARBA00022737"/>
    </source>
</evidence>
<evidence type="ECO:0000256" key="6">
    <source>
        <dbReference type="SAM" id="Phobius"/>
    </source>
</evidence>
<dbReference type="EMBL" id="CCKQ01016159">
    <property type="protein sequence ID" value="CDW88037.1"/>
    <property type="molecule type" value="Genomic_DNA"/>
</dbReference>
<dbReference type="Pfam" id="PF00520">
    <property type="entry name" value="Ion_trans"/>
    <property type="match status" value="1"/>
</dbReference>
<evidence type="ECO:0000259" key="7">
    <source>
        <dbReference type="Pfam" id="PF00520"/>
    </source>
</evidence>